<dbReference type="EMBL" id="CAXLJL010000623">
    <property type="protein sequence ID" value="CAL5139662.1"/>
    <property type="molecule type" value="Genomic_DNA"/>
</dbReference>
<accession>A0AAV2TQG5</accession>
<organism evidence="3 4">
    <name type="scientific">Calicophoron daubneyi</name>
    <name type="common">Rumen fluke</name>
    <name type="synonym">Paramphistomum daubneyi</name>
    <dbReference type="NCBI Taxonomy" id="300641"/>
    <lineage>
        <taxon>Eukaryota</taxon>
        <taxon>Metazoa</taxon>
        <taxon>Spiralia</taxon>
        <taxon>Lophotrochozoa</taxon>
        <taxon>Platyhelminthes</taxon>
        <taxon>Trematoda</taxon>
        <taxon>Digenea</taxon>
        <taxon>Plagiorchiida</taxon>
        <taxon>Pronocephalata</taxon>
        <taxon>Paramphistomoidea</taxon>
        <taxon>Paramphistomidae</taxon>
        <taxon>Calicophoron</taxon>
    </lineage>
</organism>
<evidence type="ECO:0000313" key="4">
    <source>
        <dbReference type="Proteomes" id="UP001497525"/>
    </source>
</evidence>
<dbReference type="Pfam" id="PF25877">
    <property type="entry name" value="WHD_SOWAH"/>
    <property type="match status" value="1"/>
</dbReference>
<proteinExistence type="predicted"/>
<evidence type="ECO:0000313" key="3">
    <source>
        <dbReference type="EMBL" id="CAL5139662.1"/>
    </source>
</evidence>
<feature type="region of interest" description="Disordered" evidence="1">
    <location>
        <begin position="1"/>
        <end position="54"/>
    </location>
</feature>
<name>A0AAV2TQG5_CALDB</name>
<dbReference type="InterPro" id="IPR058889">
    <property type="entry name" value="WHD_SOWAHA-C"/>
</dbReference>
<evidence type="ECO:0000256" key="1">
    <source>
        <dbReference type="SAM" id="MobiDB-lite"/>
    </source>
</evidence>
<feature type="compositionally biased region" description="Polar residues" evidence="1">
    <location>
        <begin position="26"/>
        <end position="35"/>
    </location>
</feature>
<dbReference type="AlphaFoldDB" id="A0AAV2TQG5"/>
<dbReference type="Proteomes" id="UP001497525">
    <property type="component" value="Unassembled WGS sequence"/>
</dbReference>
<reference evidence="3" key="1">
    <citation type="submission" date="2024-06" db="EMBL/GenBank/DDBJ databases">
        <authorList>
            <person name="Liu X."/>
            <person name="Lenzi L."/>
            <person name="Haldenby T S."/>
            <person name="Uol C."/>
        </authorList>
    </citation>
    <scope>NUCLEOTIDE SEQUENCE</scope>
</reference>
<sequence length="159" mass="17382">MEEPSIPVTAPAVEQSPDPTEARQPTPVSSSTDSAPTVPVPATTVSRRGRTSGLGADVEMNLRYEVVQAMEARGGRILCAELAELFREELNKSSESRRAFKKIVASVALIEIGEDKRRYLVLKELVGNKENILAEKKSETPISDKNNDDDAPRSVIYSL</sequence>
<protein>
    <recommendedName>
        <fullName evidence="2">SOWAHA-C winged helix-turn-helix domain-containing protein</fullName>
    </recommendedName>
</protein>
<feature type="region of interest" description="Disordered" evidence="1">
    <location>
        <begin position="140"/>
        <end position="159"/>
    </location>
</feature>
<evidence type="ECO:0000259" key="2">
    <source>
        <dbReference type="Pfam" id="PF25877"/>
    </source>
</evidence>
<comment type="caution">
    <text evidence="3">The sequence shown here is derived from an EMBL/GenBank/DDBJ whole genome shotgun (WGS) entry which is preliminary data.</text>
</comment>
<gene>
    <name evidence="3" type="ORF">CDAUBV1_LOCUS14778</name>
</gene>
<feature type="domain" description="SOWAHA-C winged helix-turn-helix" evidence="2">
    <location>
        <begin position="65"/>
        <end position="124"/>
    </location>
</feature>